<keyword evidence="3" id="KW-1185">Reference proteome</keyword>
<sequence>MSHAIGFQPFVIPEISQEGLRKSSLDPFLSRSNYFDGRLLKASDLTRDQQYLDERLLQTGRVLGAGVVKGLTAELSTDQQITVSPGLAITASGRVLEAVNRLKVDLTERATIATLNQPPLRYFNRGLYAVVLQYSEKGVGIAETYPEDIGKTTEPRINSYEEGVELVLLPLSVTFPSGGELSTRAALAGQFFSQIAPLPEIPDDGVALGLLAIDKNIGLWLDRSLLYRPAGIHLQSNAFQQLLAAHYEELLEDVLTTRNWSSLNKTFTAQQYFQWLPPVGSLPKQAVDPQAGLQSYFPESFNVSIMPVRQEDLPVLEQEAMQQEVIDLRQDKQVGIMILAPLADDDFNFYARRLETPTAVVENEPFALSARLLPTLLPLSLSVRPVRRLQPDTVQPDYWRNLWDRVGDKPLRYLRRPARIAENHVSTVVLARGFELPDALPATNTELEQLNQRLLLAEQARNTLQAQLQTSNQQLSNAKQEYAQLKADYENLLNTGGQSPGTGLAAQIEARGIRDKNTLSAARKYLDQISSQPKIQDLTGRVLALLDGVYDRAFWPSLLQSVEAGNVQKLLLNLLETLQAGKLAHEFMLDAGADFGLKDDSLQLWKRTAEFLGA</sequence>
<dbReference type="RefSeq" id="WP_066980638.1">
    <property type="nucleotide sequence ID" value="NZ_LUUI01000092.1"/>
</dbReference>
<accession>A0A177NFP0</accession>
<evidence type="ECO:0000313" key="2">
    <source>
        <dbReference type="EMBL" id="OAI16908.1"/>
    </source>
</evidence>
<evidence type="ECO:0000313" key="3">
    <source>
        <dbReference type="Proteomes" id="UP000078476"/>
    </source>
</evidence>
<dbReference type="AlphaFoldDB" id="A0A177NFP0"/>
<name>A0A177NFP0_9GAMM</name>
<proteinExistence type="predicted"/>
<feature type="coiled-coil region" evidence="1">
    <location>
        <begin position="440"/>
        <end position="495"/>
    </location>
</feature>
<organism evidence="2 3">
    <name type="scientific">Methylomonas lenta</name>
    <dbReference type="NCBI Taxonomy" id="980561"/>
    <lineage>
        <taxon>Bacteria</taxon>
        <taxon>Pseudomonadati</taxon>
        <taxon>Pseudomonadota</taxon>
        <taxon>Gammaproteobacteria</taxon>
        <taxon>Methylococcales</taxon>
        <taxon>Methylococcaceae</taxon>
        <taxon>Methylomonas</taxon>
    </lineage>
</organism>
<gene>
    <name evidence="2" type="ORF">A1359_06865</name>
</gene>
<dbReference type="Proteomes" id="UP000078476">
    <property type="component" value="Unassembled WGS sequence"/>
</dbReference>
<dbReference type="EMBL" id="LUUI01000092">
    <property type="protein sequence ID" value="OAI16908.1"/>
    <property type="molecule type" value="Genomic_DNA"/>
</dbReference>
<reference evidence="2 3" key="1">
    <citation type="submission" date="2016-03" db="EMBL/GenBank/DDBJ databases">
        <authorList>
            <person name="Ploux O."/>
        </authorList>
    </citation>
    <scope>NUCLEOTIDE SEQUENCE [LARGE SCALE GENOMIC DNA]</scope>
    <source>
        <strain evidence="2 3">R-45370</strain>
    </source>
</reference>
<keyword evidence="1" id="KW-0175">Coiled coil</keyword>
<evidence type="ECO:0000256" key="1">
    <source>
        <dbReference type="SAM" id="Coils"/>
    </source>
</evidence>
<comment type="caution">
    <text evidence="2">The sequence shown here is derived from an EMBL/GenBank/DDBJ whole genome shotgun (WGS) entry which is preliminary data.</text>
</comment>
<protein>
    <submittedName>
        <fullName evidence="2">Uncharacterized protein</fullName>
    </submittedName>
</protein>
<dbReference type="OrthoDB" id="5182296at2"/>
<dbReference type="STRING" id="980561.A1359_06865"/>